<protein>
    <submittedName>
        <fullName evidence="2">Uncharacterized protein</fullName>
    </submittedName>
</protein>
<evidence type="ECO:0000313" key="3">
    <source>
        <dbReference type="Proteomes" id="UP000076727"/>
    </source>
</evidence>
<name>A0A165SWW9_9APHY</name>
<dbReference type="AlphaFoldDB" id="A0A165SWW9"/>
<reference evidence="2 3" key="1">
    <citation type="journal article" date="2016" name="Mol. Biol. Evol.">
        <title>Comparative Genomics of Early-Diverging Mushroom-Forming Fungi Provides Insights into the Origins of Lignocellulose Decay Capabilities.</title>
        <authorList>
            <person name="Nagy L.G."/>
            <person name="Riley R."/>
            <person name="Tritt A."/>
            <person name="Adam C."/>
            <person name="Daum C."/>
            <person name="Floudas D."/>
            <person name="Sun H."/>
            <person name="Yadav J.S."/>
            <person name="Pangilinan J."/>
            <person name="Larsson K.H."/>
            <person name="Matsuura K."/>
            <person name="Barry K."/>
            <person name="Labutti K."/>
            <person name="Kuo R."/>
            <person name="Ohm R.A."/>
            <person name="Bhattacharya S.S."/>
            <person name="Shirouzu T."/>
            <person name="Yoshinaga Y."/>
            <person name="Martin F.M."/>
            <person name="Grigoriev I.V."/>
            <person name="Hibbett D.S."/>
        </authorList>
    </citation>
    <scope>NUCLEOTIDE SEQUENCE [LARGE SCALE GENOMIC DNA]</scope>
    <source>
        <strain evidence="2 3">L-15889</strain>
    </source>
</reference>
<feature type="region of interest" description="Disordered" evidence="1">
    <location>
        <begin position="149"/>
        <end position="168"/>
    </location>
</feature>
<evidence type="ECO:0000256" key="1">
    <source>
        <dbReference type="SAM" id="MobiDB-lite"/>
    </source>
</evidence>
<feature type="compositionally biased region" description="Pro residues" evidence="1">
    <location>
        <begin position="149"/>
        <end position="158"/>
    </location>
</feature>
<gene>
    <name evidence="2" type="ORF">DAEQUDRAFT_592490</name>
</gene>
<organism evidence="2 3">
    <name type="scientific">Daedalea quercina L-15889</name>
    <dbReference type="NCBI Taxonomy" id="1314783"/>
    <lineage>
        <taxon>Eukaryota</taxon>
        <taxon>Fungi</taxon>
        <taxon>Dikarya</taxon>
        <taxon>Basidiomycota</taxon>
        <taxon>Agaricomycotina</taxon>
        <taxon>Agaricomycetes</taxon>
        <taxon>Polyporales</taxon>
        <taxon>Fomitopsis</taxon>
    </lineage>
</organism>
<proteinExistence type="predicted"/>
<dbReference type="Proteomes" id="UP000076727">
    <property type="component" value="Unassembled WGS sequence"/>
</dbReference>
<evidence type="ECO:0000313" key="2">
    <source>
        <dbReference type="EMBL" id="KZT72606.1"/>
    </source>
</evidence>
<dbReference type="EMBL" id="KV429040">
    <property type="protein sequence ID" value="KZT72606.1"/>
    <property type="molecule type" value="Genomic_DNA"/>
</dbReference>
<sequence>MTVTIELLLARGTGPLSSEAEGRGGSPRWRSSCPVRSRARGRAFLVYTDSRLGGTLLLSSSVGLRCTLGCCLWLSGSPSLDLSSSGSKLPGCVCVRAVNVSGGQCVPIPPPPSHPPPLPLAPVHRPLPTAWRAMSPWSRARPPLLPFPPSYHLPPPRPRTTRDPSHRVAPPRTAWLVRIFVSASHSIVHIPYTCTTSTRPLPLISLKPPTAFAFL</sequence>
<accession>A0A165SWW9</accession>
<keyword evidence="3" id="KW-1185">Reference proteome</keyword>